<keyword evidence="4" id="KW-0472">Membrane</keyword>
<reference evidence="7 9" key="1">
    <citation type="journal article" date="2013" name="Curr. Biol.">
        <title>Shared signatures of parasitism and phylogenomics unite Cryptomycota and microsporidia.</title>
        <authorList>
            <person name="James T.Y."/>
            <person name="Pelin A."/>
            <person name="Bonen L."/>
            <person name="Ahrendt S."/>
            <person name="Sain D."/>
            <person name="Corradi N."/>
            <person name="Stajich J.E."/>
        </authorList>
    </citation>
    <scope>NUCLEOTIDE SEQUENCE [LARGE SCALE GENOMIC DNA]</scope>
    <source>
        <strain evidence="7">CSF55</strain>
        <strain evidence="7">CSF55</strain>
    </source>
</reference>
<evidence type="ECO:0000259" key="6">
    <source>
        <dbReference type="Pfam" id="PF11976"/>
    </source>
</evidence>
<evidence type="ECO:0000256" key="2">
    <source>
        <dbReference type="ARBA" id="ARBA00023242"/>
    </source>
</evidence>
<dbReference type="InterPro" id="IPR029071">
    <property type="entry name" value="Ubiquitin-like_domsf"/>
</dbReference>
<keyword evidence="5" id="KW-0732">Signal</keyword>
<feature type="domain" description="Rad60/SUMO-like" evidence="6">
    <location>
        <begin position="372"/>
        <end position="441"/>
    </location>
</feature>
<evidence type="ECO:0000313" key="7">
    <source>
        <dbReference type="EMBL" id="EPZ36319.1"/>
    </source>
</evidence>
<dbReference type="OrthoDB" id="442921at2759"/>
<evidence type="ECO:0000313" key="10">
    <source>
        <dbReference type="Proteomes" id="UP000281549"/>
    </source>
</evidence>
<dbReference type="Proteomes" id="UP000030755">
    <property type="component" value="Unassembled WGS sequence"/>
</dbReference>
<feature type="signal peptide" evidence="5">
    <location>
        <begin position="1"/>
        <end position="18"/>
    </location>
</feature>
<dbReference type="GO" id="GO:0045944">
    <property type="term" value="P:positive regulation of transcription by RNA polymerase II"/>
    <property type="evidence" value="ECO:0007669"/>
    <property type="project" value="TreeGrafter"/>
</dbReference>
<dbReference type="Proteomes" id="UP000281549">
    <property type="component" value="Unassembled WGS sequence"/>
</dbReference>
<dbReference type="EMBL" id="ML004976">
    <property type="protein sequence ID" value="RKP21219.1"/>
    <property type="molecule type" value="Genomic_DNA"/>
</dbReference>
<dbReference type="HOGENOM" id="CLU_616994_0_0_1"/>
<protein>
    <recommendedName>
        <fullName evidence="6">Rad60/SUMO-like domain-containing protein</fullName>
    </recommendedName>
</protein>
<dbReference type="PANTHER" id="PTHR47187">
    <property type="entry name" value="NFATC2-INTERACTING PROTEIN"/>
    <property type="match status" value="1"/>
</dbReference>
<keyword evidence="9" id="KW-1185">Reference proteome</keyword>
<keyword evidence="4" id="KW-0812">Transmembrane</keyword>
<evidence type="ECO:0000256" key="5">
    <source>
        <dbReference type="SAM" id="SignalP"/>
    </source>
</evidence>
<dbReference type="GO" id="GO:0005634">
    <property type="term" value="C:nucleus"/>
    <property type="evidence" value="ECO:0007669"/>
    <property type="project" value="UniProtKB-SubCell"/>
</dbReference>
<evidence type="ECO:0000313" key="9">
    <source>
        <dbReference type="Proteomes" id="UP000030755"/>
    </source>
</evidence>
<comment type="subcellular location">
    <subcellularLocation>
        <location evidence="1">Nucleus</location>
    </subcellularLocation>
</comment>
<dbReference type="PANTHER" id="PTHR47187:SF1">
    <property type="entry name" value="NFATC2-INTERACTING PROTEIN"/>
    <property type="match status" value="1"/>
</dbReference>
<evidence type="ECO:0000256" key="3">
    <source>
        <dbReference type="SAM" id="MobiDB-lite"/>
    </source>
</evidence>
<dbReference type="SUPFAM" id="SSF54236">
    <property type="entry name" value="Ubiquitin-like"/>
    <property type="match status" value="1"/>
</dbReference>
<accession>A0A075B159</accession>
<evidence type="ECO:0000313" key="8">
    <source>
        <dbReference type="EMBL" id="RKP21219.1"/>
    </source>
</evidence>
<name>A0A075B159_ROZAC</name>
<dbReference type="AlphaFoldDB" id="A0A075B159"/>
<gene>
    <name evidence="7" type="ORF">O9G_004747</name>
    <name evidence="8" type="ORF">ROZALSC1DRAFT_27364</name>
</gene>
<dbReference type="InterPro" id="IPR052324">
    <property type="entry name" value="NFATC2-Int_DNA_Repair"/>
</dbReference>
<feature type="compositionally biased region" description="Polar residues" evidence="3">
    <location>
        <begin position="180"/>
        <end position="190"/>
    </location>
</feature>
<keyword evidence="4" id="KW-1133">Transmembrane helix</keyword>
<proteinExistence type="predicted"/>
<organism evidence="7 9">
    <name type="scientific">Rozella allomycis (strain CSF55)</name>
    <dbReference type="NCBI Taxonomy" id="988480"/>
    <lineage>
        <taxon>Eukaryota</taxon>
        <taxon>Fungi</taxon>
        <taxon>Fungi incertae sedis</taxon>
        <taxon>Cryptomycota</taxon>
        <taxon>Cryptomycota incertae sedis</taxon>
        <taxon>Rozella</taxon>
    </lineage>
</organism>
<dbReference type="Pfam" id="PF11976">
    <property type="entry name" value="Rad60-SLD"/>
    <property type="match status" value="1"/>
</dbReference>
<feature type="transmembrane region" description="Helical" evidence="4">
    <location>
        <begin position="68"/>
        <end position="92"/>
    </location>
</feature>
<keyword evidence="2" id="KW-0539">Nucleus</keyword>
<sequence>MKFAFLLIFVTFCYELKASPPHMGVEKSNTLKNSSKHTQIALVKSGIKDAKGSELIPKEEDQNKEEDIIMLVGGVLGTLVILGSIIGGFTFYRVNKKHFSSNNLVLVYRFEKYRKVKNSLAMTETTPSDENNKEEDEFFSFTSRSKRKKSFLPDDSDEDVNSVTIKKINQDDDSSESSDVTVEQNNAHTTQRSRRSPINEEVVIVDSSSEVPEDHESLSDVSIIDDMFEGYSEELKVLNQDNSTNENSSKEIEIIIQTCKLENCTFKLPIKTILMKTNEKFQTYFKQLEDEYKATCIFGALKFYYRKVPVLPYATPNILDIHHPQCNAIDQEDLESDKDDVDVMEDNQVDVQKMISEAKEFTQNNEEDSDKLKLKIRISKKEDIWILLDQDENFEDLERKFRDERQLDDKVQLSFFFDGDKIRKDDKPEDLDIESGDMLEVKFS</sequence>
<feature type="region of interest" description="Disordered" evidence="3">
    <location>
        <begin position="166"/>
        <end position="200"/>
    </location>
</feature>
<dbReference type="InterPro" id="IPR022617">
    <property type="entry name" value="Rad60/SUMO-like_dom"/>
</dbReference>
<dbReference type="EMBL" id="KE560597">
    <property type="protein sequence ID" value="EPZ36319.1"/>
    <property type="molecule type" value="Genomic_DNA"/>
</dbReference>
<dbReference type="Gene3D" id="3.10.20.90">
    <property type="entry name" value="Phosphatidylinositol 3-kinase Catalytic Subunit, Chain A, domain 1"/>
    <property type="match status" value="1"/>
</dbReference>
<evidence type="ECO:0000256" key="4">
    <source>
        <dbReference type="SAM" id="Phobius"/>
    </source>
</evidence>
<dbReference type="CDD" id="cd01763">
    <property type="entry name" value="Ubl_SUMO_like"/>
    <property type="match status" value="1"/>
</dbReference>
<reference evidence="8" key="3">
    <citation type="submission" date="2018-08" db="EMBL/GenBank/DDBJ databases">
        <title>Leveraging single-cell genomics to expand the Fungal Tree of Life.</title>
        <authorList>
            <consortium name="DOE Joint Genome Institute"/>
            <person name="Ahrendt S.R."/>
            <person name="Quandt C.A."/>
            <person name="Ciobanu D."/>
            <person name="Clum A."/>
            <person name="Salamov A."/>
            <person name="Andreopoulos B."/>
            <person name="Cheng J.-F."/>
            <person name="Woyke T."/>
            <person name="Pelin A."/>
            <person name="Henrissat B."/>
            <person name="Reynolds N."/>
            <person name="Benny G.L."/>
            <person name="Smith M.E."/>
            <person name="James T.Y."/>
            <person name="Grigoriev I.V."/>
        </authorList>
    </citation>
    <scope>NUCLEOTIDE SEQUENCE</scope>
    <source>
        <strain evidence="8">CSF55</strain>
    </source>
</reference>
<evidence type="ECO:0000256" key="1">
    <source>
        <dbReference type="ARBA" id="ARBA00004123"/>
    </source>
</evidence>
<feature type="chain" id="PRO_5040560233" description="Rad60/SUMO-like domain-containing protein" evidence="5">
    <location>
        <begin position="19"/>
        <end position="444"/>
    </location>
</feature>
<reference evidence="10" key="2">
    <citation type="journal article" date="2018" name="Nat. Microbiol.">
        <title>Leveraging single-cell genomics to expand the fungal tree of life.</title>
        <authorList>
            <person name="Ahrendt S.R."/>
            <person name="Quandt C.A."/>
            <person name="Ciobanu D."/>
            <person name="Clum A."/>
            <person name="Salamov A."/>
            <person name="Andreopoulos B."/>
            <person name="Cheng J.F."/>
            <person name="Woyke T."/>
            <person name="Pelin A."/>
            <person name="Henrissat B."/>
            <person name="Reynolds N.K."/>
            <person name="Benny G.L."/>
            <person name="Smith M.E."/>
            <person name="James T.Y."/>
            <person name="Grigoriev I.V."/>
        </authorList>
    </citation>
    <scope>NUCLEOTIDE SEQUENCE [LARGE SCALE GENOMIC DNA]</scope>
    <source>
        <strain evidence="10">CSF55</strain>
    </source>
</reference>